<name>A0ABP7RLS9_9SPHN</name>
<organism evidence="2 3">
    <name type="scientific">Sphingomonas humi</name>
    <dbReference type="NCBI Taxonomy" id="335630"/>
    <lineage>
        <taxon>Bacteria</taxon>
        <taxon>Pseudomonadati</taxon>
        <taxon>Pseudomonadota</taxon>
        <taxon>Alphaproteobacteria</taxon>
        <taxon>Sphingomonadales</taxon>
        <taxon>Sphingomonadaceae</taxon>
        <taxon>Sphingomonas</taxon>
    </lineage>
</organism>
<evidence type="ECO:0000313" key="3">
    <source>
        <dbReference type="Proteomes" id="UP001501310"/>
    </source>
</evidence>
<keyword evidence="1" id="KW-0812">Transmembrane</keyword>
<protein>
    <submittedName>
        <fullName evidence="2">Uncharacterized protein</fullName>
    </submittedName>
</protein>
<comment type="caution">
    <text evidence="2">The sequence shown here is derived from an EMBL/GenBank/DDBJ whole genome shotgun (WGS) entry which is preliminary data.</text>
</comment>
<dbReference type="EMBL" id="BAAAZD010000001">
    <property type="protein sequence ID" value="GAA3999328.1"/>
    <property type="molecule type" value="Genomic_DNA"/>
</dbReference>
<feature type="transmembrane region" description="Helical" evidence="1">
    <location>
        <begin position="49"/>
        <end position="66"/>
    </location>
</feature>
<sequence>MDDGPAWFAPKRRGFGSGLPIAWQGWALLIAYILAVLALGPVAERSLPAYLSAFTGLTALFMLICAKTTPGGWRNRK</sequence>
<gene>
    <name evidence="2" type="ORF">GCM10022211_06610</name>
</gene>
<dbReference type="Proteomes" id="UP001501310">
    <property type="component" value="Unassembled WGS sequence"/>
</dbReference>
<keyword evidence="3" id="KW-1185">Reference proteome</keyword>
<evidence type="ECO:0000256" key="1">
    <source>
        <dbReference type="SAM" id="Phobius"/>
    </source>
</evidence>
<proteinExistence type="predicted"/>
<feature type="transmembrane region" description="Helical" evidence="1">
    <location>
        <begin position="21"/>
        <end position="43"/>
    </location>
</feature>
<keyword evidence="1" id="KW-0472">Membrane</keyword>
<keyword evidence="1" id="KW-1133">Transmembrane helix</keyword>
<accession>A0ABP7RLS9</accession>
<evidence type="ECO:0000313" key="2">
    <source>
        <dbReference type="EMBL" id="GAA3999328.1"/>
    </source>
</evidence>
<dbReference type="RefSeq" id="WP_344708735.1">
    <property type="nucleotide sequence ID" value="NZ_BAAAZD010000001.1"/>
</dbReference>
<reference evidence="3" key="1">
    <citation type="journal article" date="2019" name="Int. J. Syst. Evol. Microbiol.">
        <title>The Global Catalogue of Microorganisms (GCM) 10K type strain sequencing project: providing services to taxonomists for standard genome sequencing and annotation.</title>
        <authorList>
            <consortium name="The Broad Institute Genomics Platform"/>
            <consortium name="The Broad Institute Genome Sequencing Center for Infectious Disease"/>
            <person name="Wu L."/>
            <person name="Ma J."/>
        </authorList>
    </citation>
    <scope>NUCLEOTIDE SEQUENCE [LARGE SCALE GENOMIC DNA]</scope>
    <source>
        <strain evidence="3">JCM 16603</strain>
    </source>
</reference>